<dbReference type="Pfam" id="PF00089">
    <property type="entry name" value="Trypsin"/>
    <property type="match status" value="1"/>
</dbReference>
<dbReference type="InterPro" id="IPR033116">
    <property type="entry name" value="TRYPSIN_SER"/>
</dbReference>
<evidence type="ECO:0000313" key="10">
    <source>
        <dbReference type="Proteomes" id="UP000283509"/>
    </source>
</evidence>
<dbReference type="FunFam" id="2.40.10.10:FF:000028">
    <property type="entry name" value="Serine protease easter"/>
    <property type="match status" value="1"/>
</dbReference>
<gene>
    <name evidence="9" type="ORF">C7M84_022118</name>
</gene>
<evidence type="ECO:0000256" key="4">
    <source>
        <dbReference type="ARBA" id="ARBA00023157"/>
    </source>
</evidence>
<dbReference type="PANTHER" id="PTHR24258">
    <property type="entry name" value="SERINE PROTEASE-RELATED"/>
    <property type="match status" value="1"/>
</dbReference>
<keyword evidence="2" id="KW-0964">Secreted</keyword>
<protein>
    <submittedName>
        <fullName evidence="9">Serine protease</fullName>
    </submittedName>
</protein>
<dbReference type="CDD" id="cd00190">
    <property type="entry name" value="Tryp_SPc"/>
    <property type="match status" value="1"/>
</dbReference>
<sequence length="338" mass="37142">MLWLGTILLFVNTVESQGGPRCVSLGGSNGSCGSQDECSSYLSLVRQKDEASVKPLFRTTLGNELLNYVSRCCESASSKPLIPSEEECGFSEPSGPANDLQRRGAWPWFAVIGLHIKGIFQAFCGGSLITRRHVLTVAHCTIFSKDTYYVRLGDYNLNTTDEADHLELAVISHTHPGYNKDTRRDDISIITLEKDVVFSDYIRPVCLPFNYRTKDFVNERLAVVGYGSTSFGGQQSKLPIAAVLNVLSLRTCHNSYKETVLGRQVILTDSQMCAGGASGSSCTGDSGGPLNFFDINTRRFYIVGLVSFGYGCGEFPEVYTRVGAYLHWIENTLNDSTL</sequence>
<dbReference type="Gene3D" id="2.40.10.10">
    <property type="entry name" value="Trypsin-like serine proteases"/>
    <property type="match status" value="1"/>
</dbReference>
<dbReference type="GO" id="GO:0004252">
    <property type="term" value="F:serine-type endopeptidase activity"/>
    <property type="evidence" value="ECO:0007669"/>
    <property type="project" value="InterPro"/>
</dbReference>
<evidence type="ECO:0000256" key="5">
    <source>
        <dbReference type="ARBA" id="ARBA00023180"/>
    </source>
</evidence>
<feature type="domain" description="Peptidase S1" evidence="8">
    <location>
        <begin position="93"/>
        <end position="334"/>
    </location>
</feature>
<evidence type="ECO:0000313" key="9">
    <source>
        <dbReference type="EMBL" id="ROT84697.1"/>
    </source>
</evidence>
<evidence type="ECO:0000256" key="3">
    <source>
        <dbReference type="ARBA" id="ARBA00022729"/>
    </source>
</evidence>
<evidence type="ECO:0000256" key="7">
    <source>
        <dbReference type="SAM" id="SignalP"/>
    </source>
</evidence>
<dbReference type="InterPro" id="IPR043504">
    <property type="entry name" value="Peptidase_S1_PA_chymotrypsin"/>
</dbReference>
<feature type="chain" id="PRO_5019192701" evidence="7">
    <location>
        <begin position="17"/>
        <end position="338"/>
    </location>
</feature>
<feature type="signal peptide" evidence="7">
    <location>
        <begin position="1"/>
        <end position="16"/>
    </location>
</feature>
<proteinExistence type="inferred from homology"/>
<keyword evidence="9" id="KW-0645">Protease</keyword>
<dbReference type="OrthoDB" id="425190at2759"/>
<keyword evidence="9" id="KW-0378">Hydrolase</keyword>
<keyword evidence="4" id="KW-1015">Disulfide bond</keyword>
<reference evidence="9 10" key="1">
    <citation type="submission" date="2018-04" db="EMBL/GenBank/DDBJ databases">
        <authorList>
            <person name="Zhang X."/>
            <person name="Yuan J."/>
            <person name="Li F."/>
            <person name="Xiang J."/>
        </authorList>
    </citation>
    <scope>NUCLEOTIDE SEQUENCE [LARGE SCALE GENOMIC DNA]</scope>
    <source>
        <tissue evidence="9">Muscle</tissue>
    </source>
</reference>
<name>A0A423U7K4_PENVA</name>
<dbReference type="PROSITE" id="PS00135">
    <property type="entry name" value="TRYPSIN_SER"/>
    <property type="match status" value="1"/>
</dbReference>
<dbReference type="FunFam" id="2.40.10.10:FF:000054">
    <property type="entry name" value="Complement C1r subcomponent"/>
    <property type="match status" value="1"/>
</dbReference>
<reference evidence="9 10" key="2">
    <citation type="submission" date="2019-01" db="EMBL/GenBank/DDBJ databases">
        <title>The decoding of complex shrimp genome reveals the adaptation for benthos swimmer, frequently molting mechanism and breeding impact on genome.</title>
        <authorList>
            <person name="Sun Y."/>
            <person name="Gao Y."/>
            <person name="Yu Y."/>
        </authorList>
    </citation>
    <scope>NUCLEOTIDE SEQUENCE [LARGE SCALE GENOMIC DNA]</scope>
    <source>
        <tissue evidence="9">Muscle</tissue>
    </source>
</reference>
<organism evidence="9 10">
    <name type="scientific">Penaeus vannamei</name>
    <name type="common">Whiteleg shrimp</name>
    <name type="synonym">Litopenaeus vannamei</name>
    <dbReference type="NCBI Taxonomy" id="6689"/>
    <lineage>
        <taxon>Eukaryota</taxon>
        <taxon>Metazoa</taxon>
        <taxon>Ecdysozoa</taxon>
        <taxon>Arthropoda</taxon>
        <taxon>Crustacea</taxon>
        <taxon>Multicrustacea</taxon>
        <taxon>Malacostraca</taxon>
        <taxon>Eumalacostraca</taxon>
        <taxon>Eucarida</taxon>
        <taxon>Decapoda</taxon>
        <taxon>Dendrobranchiata</taxon>
        <taxon>Penaeoidea</taxon>
        <taxon>Penaeidae</taxon>
        <taxon>Penaeus</taxon>
    </lineage>
</organism>
<keyword evidence="5" id="KW-0325">Glycoprotein</keyword>
<dbReference type="InterPro" id="IPR001314">
    <property type="entry name" value="Peptidase_S1A"/>
</dbReference>
<dbReference type="STRING" id="6689.A0A423U7K4"/>
<dbReference type="InterPro" id="IPR009003">
    <property type="entry name" value="Peptidase_S1_PA"/>
</dbReference>
<keyword evidence="3 7" id="KW-0732">Signal</keyword>
<evidence type="ECO:0000256" key="2">
    <source>
        <dbReference type="ARBA" id="ARBA00022525"/>
    </source>
</evidence>
<dbReference type="AlphaFoldDB" id="A0A423U7K4"/>
<accession>A0A423U7K4</accession>
<dbReference type="EMBL" id="QCYY01000509">
    <property type="protein sequence ID" value="ROT84697.1"/>
    <property type="molecule type" value="Genomic_DNA"/>
</dbReference>
<comment type="similarity">
    <text evidence="6">Belongs to the peptidase S1 family. CLIP subfamily.</text>
</comment>
<keyword evidence="10" id="KW-1185">Reference proteome</keyword>
<evidence type="ECO:0000256" key="6">
    <source>
        <dbReference type="ARBA" id="ARBA00024195"/>
    </source>
</evidence>
<dbReference type="Proteomes" id="UP000283509">
    <property type="component" value="Unassembled WGS sequence"/>
</dbReference>
<dbReference type="PANTHER" id="PTHR24258:SF116">
    <property type="entry name" value="FI16631P1-RELATED"/>
    <property type="match status" value="1"/>
</dbReference>
<dbReference type="SUPFAM" id="SSF50494">
    <property type="entry name" value="Trypsin-like serine proteases"/>
    <property type="match status" value="1"/>
</dbReference>
<dbReference type="PRINTS" id="PR00722">
    <property type="entry name" value="CHYMOTRYPSIN"/>
</dbReference>
<dbReference type="SMART" id="SM00020">
    <property type="entry name" value="Tryp_SPc"/>
    <property type="match status" value="1"/>
</dbReference>
<dbReference type="GO" id="GO:0006508">
    <property type="term" value="P:proteolysis"/>
    <property type="evidence" value="ECO:0007669"/>
    <property type="project" value="UniProtKB-KW"/>
</dbReference>
<comment type="subcellular location">
    <subcellularLocation>
        <location evidence="1">Secreted</location>
    </subcellularLocation>
</comment>
<comment type="caution">
    <text evidence="9">The sequence shown here is derived from an EMBL/GenBank/DDBJ whole genome shotgun (WGS) entry which is preliminary data.</text>
</comment>
<evidence type="ECO:0000256" key="1">
    <source>
        <dbReference type="ARBA" id="ARBA00004613"/>
    </source>
</evidence>
<dbReference type="PROSITE" id="PS50240">
    <property type="entry name" value="TRYPSIN_DOM"/>
    <property type="match status" value="1"/>
</dbReference>
<dbReference type="GO" id="GO:0005576">
    <property type="term" value="C:extracellular region"/>
    <property type="evidence" value="ECO:0007669"/>
    <property type="project" value="UniProtKB-SubCell"/>
</dbReference>
<evidence type="ECO:0000259" key="8">
    <source>
        <dbReference type="PROSITE" id="PS50240"/>
    </source>
</evidence>
<dbReference type="InterPro" id="IPR001254">
    <property type="entry name" value="Trypsin_dom"/>
</dbReference>